<evidence type="ECO:0000313" key="1">
    <source>
        <dbReference type="EMBL" id="TFK16759.1"/>
    </source>
</evidence>
<dbReference type="Proteomes" id="UP000307440">
    <property type="component" value="Unassembled WGS sequence"/>
</dbReference>
<sequence length="144" mass="16464">MYYPIIGLQGLMPLTQQPLGHPTLFPRFSIVFIKTSASPSFYSAPFYITVFYRTKPYNMFSDLSHPTSTSAALYRPVLKLENVVQDLAMRVGDCGDERAQWWGRQCGGGEGRCCWRPGFIYLRAFVHRQTRLPAALFVSTHVHR</sequence>
<name>A0A5C3K9M7_COPMA</name>
<accession>A0A5C3K9M7</accession>
<dbReference type="EMBL" id="ML210650">
    <property type="protein sequence ID" value="TFK16759.1"/>
    <property type="molecule type" value="Genomic_DNA"/>
</dbReference>
<organism evidence="1 2">
    <name type="scientific">Coprinopsis marcescibilis</name>
    <name type="common">Agaric fungus</name>
    <name type="synonym">Psathyrella marcescibilis</name>
    <dbReference type="NCBI Taxonomy" id="230819"/>
    <lineage>
        <taxon>Eukaryota</taxon>
        <taxon>Fungi</taxon>
        <taxon>Dikarya</taxon>
        <taxon>Basidiomycota</taxon>
        <taxon>Agaricomycotina</taxon>
        <taxon>Agaricomycetes</taxon>
        <taxon>Agaricomycetidae</taxon>
        <taxon>Agaricales</taxon>
        <taxon>Agaricineae</taxon>
        <taxon>Psathyrellaceae</taxon>
        <taxon>Coprinopsis</taxon>
    </lineage>
</organism>
<keyword evidence="2" id="KW-1185">Reference proteome</keyword>
<dbReference type="AlphaFoldDB" id="A0A5C3K9M7"/>
<protein>
    <submittedName>
        <fullName evidence="1">Uncharacterized protein</fullName>
    </submittedName>
</protein>
<reference evidence="1 2" key="1">
    <citation type="journal article" date="2019" name="Nat. Ecol. Evol.">
        <title>Megaphylogeny resolves global patterns of mushroom evolution.</title>
        <authorList>
            <person name="Varga T."/>
            <person name="Krizsan K."/>
            <person name="Foldi C."/>
            <person name="Dima B."/>
            <person name="Sanchez-Garcia M."/>
            <person name="Sanchez-Ramirez S."/>
            <person name="Szollosi G.J."/>
            <person name="Szarkandi J.G."/>
            <person name="Papp V."/>
            <person name="Albert L."/>
            <person name="Andreopoulos W."/>
            <person name="Angelini C."/>
            <person name="Antonin V."/>
            <person name="Barry K.W."/>
            <person name="Bougher N.L."/>
            <person name="Buchanan P."/>
            <person name="Buyck B."/>
            <person name="Bense V."/>
            <person name="Catcheside P."/>
            <person name="Chovatia M."/>
            <person name="Cooper J."/>
            <person name="Damon W."/>
            <person name="Desjardin D."/>
            <person name="Finy P."/>
            <person name="Geml J."/>
            <person name="Haridas S."/>
            <person name="Hughes K."/>
            <person name="Justo A."/>
            <person name="Karasinski D."/>
            <person name="Kautmanova I."/>
            <person name="Kiss B."/>
            <person name="Kocsube S."/>
            <person name="Kotiranta H."/>
            <person name="LaButti K.M."/>
            <person name="Lechner B.E."/>
            <person name="Liimatainen K."/>
            <person name="Lipzen A."/>
            <person name="Lukacs Z."/>
            <person name="Mihaltcheva S."/>
            <person name="Morgado L.N."/>
            <person name="Niskanen T."/>
            <person name="Noordeloos M.E."/>
            <person name="Ohm R.A."/>
            <person name="Ortiz-Santana B."/>
            <person name="Ovrebo C."/>
            <person name="Racz N."/>
            <person name="Riley R."/>
            <person name="Savchenko A."/>
            <person name="Shiryaev A."/>
            <person name="Soop K."/>
            <person name="Spirin V."/>
            <person name="Szebenyi C."/>
            <person name="Tomsovsky M."/>
            <person name="Tulloss R.E."/>
            <person name="Uehling J."/>
            <person name="Grigoriev I.V."/>
            <person name="Vagvolgyi C."/>
            <person name="Papp T."/>
            <person name="Martin F.M."/>
            <person name="Miettinen O."/>
            <person name="Hibbett D.S."/>
            <person name="Nagy L.G."/>
        </authorList>
    </citation>
    <scope>NUCLEOTIDE SEQUENCE [LARGE SCALE GENOMIC DNA]</scope>
    <source>
        <strain evidence="1 2">CBS 121175</strain>
    </source>
</reference>
<evidence type="ECO:0000313" key="2">
    <source>
        <dbReference type="Proteomes" id="UP000307440"/>
    </source>
</evidence>
<gene>
    <name evidence="1" type="ORF">FA15DRAFT_711443</name>
</gene>
<proteinExistence type="predicted"/>